<accession>A0A1N6N057</accession>
<dbReference type="EMBL" id="FTLG01000208">
    <property type="protein sequence ID" value="SIP74440.1"/>
    <property type="molecule type" value="Genomic_DNA"/>
</dbReference>
<organism evidence="1 2">
    <name type="scientific">Xenorhabdus innexi</name>
    <dbReference type="NCBI Taxonomy" id="290109"/>
    <lineage>
        <taxon>Bacteria</taxon>
        <taxon>Pseudomonadati</taxon>
        <taxon>Pseudomonadota</taxon>
        <taxon>Gammaproteobacteria</taxon>
        <taxon>Enterobacterales</taxon>
        <taxon>Morganellaceae</taxon>
        <taxon>Xenorhabdus</taxon>
    </lineage>
</organism>
<dbReference type="Proteomes" id="UP000196435">
    <property type="component" value="Unassembled WGS sequence"/>
</dbReference>
<name>A0A1N6N057_9GAMM</name>
<sequence>MKIKKTQSYEITEYRHFNKQGIPPENKLKFMILDRINLLS</sequence>
<reference evidence="2" key="1">
    <citation type="submission" date="2016-12" db="EMBL/GenBank/DDBJ databases">
        <authorList>
            <person name="Gaudriault S."/>
        </authorList>
    </citation>
    <scope>NUCLEOTIDE SEQUENCE [LARGE SCALE GENOMIC DNA]</scope>
    <source>
        <strain evidence="2">HGB1681 (deposited as PTA-6826 in the American Type Culture Collection)</strain>
    </source>
</reference>
<gene>
    <name evidence="1" type="ORF">XIS1_640002</name>
</gene>
<proteinExistence type="predicted"/>
<dbReference type="AlphaFoldDB" id="A0A1N6N057"/>
<evidence type="ECO:0000313" key="1">
    <source>
        <dbReference type="EMBL" id="SIP74440.1"/>
    </source>
</evidence>
<evidence type="ECO:0000313" key="2">
    <source>
        <dbReference type="Proteomes" id="UP000196435"/>
    </source>
</evidence>
<protein>
    <submittedName>
        <fullName evidence="1">Uncharacterized protein</fullName>
    </submittedName>
</protein>